<feature type="chain" id="PRO_5019480663" evidence="8">
    <location>
        <begin position="19"/>
        <end position="414"/>
    </location>
</feature>
<keyword evidence="10" id="KW-1185">Reference proteome</keyword>
<dbReference type="AlphaFoldDB" id="A0A444GMX2"/>
<comment type="similarity">
    <text evidence="2">Belongs to the OmpP1/FadL family.</text>
</comment>
<comment type="caution">
    <text evidence="9">The sequence shown here is derived from an EMBL/GenBank/DDBJ whole genome shotgun (WGS) entry which is preliminary data.</text>
</comment>
<dbReference type="RefSeq" id="WP_128390961.1">
    <property type="nucleotide sequence ID" value="NZ_SBII01000012.1"/>
</dbReference>
<dbReference type="Gene3D" id="2.40.160.60">
    <property type="entry name" value="Outer membrane protein transport protein (OMPP1/FadL/TodX)"/>
    <property type="match status" value="1"/>
</dbReference>
<name>A0A444GMX2_9FLAO</name>
<proteinExistence type="inferred from homology"/>
<sequence>MRKLLSLTMMALATSAFAGGYRVSLQGQKQLAMGHTGVAVVNSSAEVLFFNPSGAVFLEDKFSFSLGGNGLFAKTKFQNEAYNWKASTDNFGTPFSFYAAYKATDWLSVGLAVYTPYGSTVEWDKDWQGSHLVNNIELEAIYFQPTISVKVSEEFSVGAGPIYVSGKVNFNRNIDRSLANEAGQRSDVTIDASGVTAWGWTAGFMFNPTKKIRLGVNYRSEITMEARDGDATFHDLPTFLQGTYTNTKFNADLPLPAEIVAGFSIQFSDKWLVAVDYNRAMWHKYEALVVDFKNATPTSVNPRNYKDSSTYRIGTQFKPNNKFAFRAGMYFDESPVQDGYFAPETPRNDSTGFTGGATYQVTKNLGIDVSFLYLHFKETTNSYNYFNEGGNLIKFEGTYKNVVFSPGVGVTYNF</sequence>
<keyword evidence="3" id="KW-1134">Transmembrane beta strand</keyword>
<keyword evidence="7" id="KW-0998">Cell outer membrane</keyword>
<organism evidence="9 10">
    <name type="scientific">Flavobacterium cerinum</name>
    <dbReference type="NCBI Taxonomy" id="2502784"/>
    <lineage>
        <taxon>Bacteria</taxon>
        <taxon>Pseudomonadati</taxon>
        <taxon>Bacteroidota</taxon>
        <taxon>Flavobacteriia</taxon>
        <taxon>Flavobacteriales</taxon>
        <taxon>Flavobacteriaceae</taxon>
        <taxon>Flavobacterium</taxon>
    </lineage>
</organism>
<evidence type="ECO:0000256" key="5">
    <source>
        <dbReference type="ARBA" id="ARBA00022729"/>
    </source>
</evidence>
<dbReference type="EMBL" id="SBII01000012">
    <property type="protein sequence ID" value="RWW92380.1"/>
    <property type="molecule type" value="Genomic_DNA"/>
</dbReference>
<dbReference type="SUPFAM" id="SSF56935">
    <property type="entry name" value="Porins"/>
    <property type="match status" value="1"/>
</dbReference>
<dbReference type="OrthoDB" id="9922at2"/>
<evidence type="ECO:0000256" key="8">
    <source>
        <dbReference type="SAM" id="SignalP"/>
    </source>
</evidence>
<dbReference type="Pfam" id="PF03349">
    <property type="entry name" value="Toluene_X"/>
    <property type="match status" value="1"/>
</dbReference>
<protein>
    <submittedName>
        <fullName evidence="9">Transporter</fullName>
    </submittedName>
</protein>
<reference evidence="9 10" key="1">
    <citation type="submission" date="2019-01" db="EMBL/GenBank/DDBJ databases">
        <title>Flavobacterium sp. nov.,isolated from freshwater.</title>
        <authorList>
            <person name="Zhang R."/>
            <person name="Du Z.-J."/>
        </authorList>
    </citation>
    <scope>NUCLEOTIDE SEQUENCE [LARGE SCALE GENOMIC DNA]</scope>
    <source>
        <strain evidence="9 10">1E403</strain>
    </source>
</reference>
<gene>
    <name evidence="9" type="ORF">EPI11_15855</name>
</gene>
<dbReference type="GO" id="GO:0015483">
    <property type="term" value="F:long-chain fatty acid transporting porin activity"/>
    <property type="evidence" value="ECO:0007669"/>
    <property type="project" value="TreeGrafter"/>
</dbReference>
<dbReference type="PANTHER" id="PTHR35093">
    <property type="entry name" value="OUTER MEMBRANE PROTEIN NMB0088-RELATED"/>
    <property type="match status" value="1"/>
</dbReference>
<evidence type="ECO:0000256" key="3">
    <source>
        <dbReference type="ARBA" id="ARBA00022452"/>
    </source>
</evidence>
<evidence type="ECO:0000256" key="6">
    <source>
        <dbReference type="ARBA" id="ARBA00023136"/>
    </source>
</evidence>
<dbReference type="GO" id="GO:0009279">
    <property type="term" value="C:cell outer membrane"/>
    <property type="evidence" value="ECO:0007669"/>
    <property type="project" value="UniProtKB-SubCell"/>
</dbReference>
<evidence type="ECO:0000313" key="9">
    <source>
        <dbReference type="EMBL" id="RWW92380.1"/>
    </source>
</evidence>
<accession>A0A444GMX2</accession>
<evidence type="ECO:0000256" key="4">
    <source>
        <dbReference type="ARBA" id="ARBA00022692"/>
    </source>
</evidence>
<dbReference type="InterPro" id="IPR005017">
    <property type="entry name" value="OMPP1/FadL/TodX"/>
</dbReference>
<comment type="subcellular location">
    <subcellularLocation>
        <location evidence="1">Cell outer membrane</location>
        <topology evidence="1">Multi-pass membrane protein</topology>
    </subcellularLocation>
</comment>
<keyword evidence="6" id="KW-0472">Membrane</keyword>
<evidence type="ECO:0000256" key="7">
    <source>
        <dbReference type="ARBA" id="ARBA00023237"/>
    </source>
</evidence>
<evidence type="ECO:0000313" key="10">
    <source>
        <dbReference type="Proteomes" id="UP000287527"/>
    </source>
</evidence>
<dbReference type="PANTHER" id="PTHR35093:SF8">
    <property type="entry name" value="OUTER MEMBRANE PROTEIN NMB0088-RELATED"/>
    <property type="match status" value="1"/>
</dbReference>
<evidence type="ECO:0000256" key="2">
    <source>
        <dbReference type="ARBA" id="ARBA00008163"/>
    </source>
</evidence>
<dbReference type="Proteomes" id="UP000287527">
    <property type="component" value="Unassembled WGS sequence"/>
</dbReference>
<keyword evidence="4" id="KW-0812">Transmembrane</keyword>
<keyword evidence="5 8" id="KW-0732">Signal</keyword>
<evidence type="ECO:0000256" key="1">
    <source>
        <dbReference type="ARBA" id="ARBA00004571"/>
    </source>
</evidence>
<feature type="signal peptide" evidence="8">
    <location>
        <begin position="1"/>
        <end position="18"/>
    </location>
</feature>